<evidence type="ECO:0000313" key="1">
    <source>
        <dbReference type="EMBL" id="CAG6768208.1"/>
    </source>
</evidence>
<organism evidence="1">
    <name type="scientific">Cacopsylla melanoneura</name>
    <dbReference type="NCBI Taxonomy" id="428564"/>
    <lineage>
        <taxon>Eukaryota</taxon>
        <taxon>Metazoa</taxon>
        <taxon>Ecdysozoa</taxon>
        <taxon>Arthropoda</taxon>
        <taxon>Hexapoda</taxon>
        <taxon>Insecta</taxon>
        <taxon>Pterygota</taxon>
        <taxon>Neoptera</taxon>
        <taxon>Paraneoptera</taxon>
        <taxon>Hemiptera</taxon>
        <taxon>Sternorrhyncha</taxon>
        <taxon>Psylloidea</taxon>
        <taxon>Psyllidae</taxon>
        <taxon>Psyllinae</taxon>
        <taxon>Cacopsylla</taxon>
    </lineage>
</organism>
<name>A0A8D9EVR2_9HEMI</name>
<dbReference type="AlphaFoldDB" id="A0A8D9EVR2"/>
<sequence length="104" mass="11941">MLGFKFTISIFLFSGYIKDLILPTLKKLVESCFLPGQDEFLLHVCKLYSRLCNTYKGETTGSQQSGFTLDIIFTHIKVHGKYFLHGSKKSRLETTRSFPCPKRV</sequence>
<accession>A0A8D9EVR2</accession>
<dbReference type="EMBL" id="HBUF01575686">
    <property type="protein sequence ID" value="CAG6768208.1"/>
    <property type="molecule type" value="Transcribed_RNA"/>
</dbReference>
<protein>
    <submittedName>
        <fullName evidence="1">Uncharacterized protein</fullName>
    </submittedName>
</protein>
<reference evidence="1" key="1">
    <citation type="submission" date="2021-05" db="EMBL/GenBank/DDBJ databases">
        <authorList>
            <person name="Alioto T."/>
            <person name="Alioto T."/>
            <person name="Gomez Garrido J."/>
        </authorList>
    </citation>
    <scope>NUCLEOTIDE SEQUENCE</scope>
</reference>
<proteinExistence type="predicted"/>